<proteinExistence type="predicted"/>
<dbReference type="Proteomes" id="UP000886998">
    <property type="component" value="Unassembled WGS sequence"/>
</dbReference>
<evidence type="ECO:0000259" key="3">
    <source>
        <dbReference type="PROSITE" id="PS50994"/>
    </source>
</evidence>
<protein>
    <recommendedName>
        <fullName evidence="1">RNA-directed DNA polymerase</fullName>
        <ecNumber evidence="1">2.7.7.49</ecNumber>
    </recommendedName>
</protein>
<dbReference type="EMBL" id="BMAV01021225">
    <property type="protein sequence ID" value="GFY75215.1"/>
    <property type="molecule type" value="Genomic_DNA"/>
</dbReference>
<dbReference type="FunFam" id="3.30.420.10:FF:000063">
    <property type="entry name" value="Retrovirus-related Pol polyprotein from transposon 297-like Protein"/>
    <property type="match status" value="1"/>
</dbReference>
<feature type="region of interest" description="Disordered" evidence="2">
    <location>
        <begin position="674"/>
        <end position="694"/>
    </location>
</feature>
<dbReference type="GO" id="GO:0003964">
    <property type="term" value="F:RNA-directed DNA polymerase activity"/>
    <property type="evidence" value="ECO:0007669"/>
    <property type="project" value="UniProtKB-EC"/>
</dbReference>
<dbReference type="GO" id="GO:0042575">
    <property type="term" value="C:DNA polymerase complex"/>
    <property type="evidence" value="ECO:0007669"/>
    <property type="project" value="UniProtKB-ARBA"/>
</dbReference>
<sequence>MNEKLTVNALKNFKNYRKQSINNQKNEFNCKQCGKKHEKKKCPAFGTKCRNCDGRNHWAKMCRTQGKQKNMAARRVNAMEENSENSDTIYIGELKSVNELNAKETNCVWYEQILVNKNAVTFKLDTGPQVNVIPKSEFLKWVEKPVVRNCKIAVLYYSGNRVPILEEFQKAMDEIYEDEDINPYFDDIALGSPTMEEHCRLSRRTLLKARKANLKFNVLKTQLSQTSVNYLGHVLSDEGIKPDPKKIRAIEEFATPNCKEDLQRFLGMTDHKPILGLSKKPNDTIYPRLQRVLLRLNKYNIQLEYVPGKNLVIADALSRAQSTTDNFDEVLGQEATVRINLLTQASPTKWEEKDSLTAGIVSCKIKAREYFYWPNLNRDVEEYVSKCKICQKYQRENQKEILINPEIPGRPWQKFACDFFCLKGKEHLLMIDYLSKYVELKPLNSTTAQSVITLMKSIYATHGIPEELVSDGGPPYNSNLMMNFFREWGIKHHVTPPHFPRANGQIERAVKTVKNSLTKAAEEGKDLYVVLLDYRIQPAKDIPSPAELLMGRKLRIFLPSHPGQLKLTFDVERAREVLRKRQIIQNKYANKHATVLPVLHQNAKVWFKHKMKEPWKQGAIIQVRPQPRSYIIKGEEGGVFRRNRFHIRQDNTENDNPRWSRTVDLYNSDATEISRIPNDSADSQINASPKTNKSNINQQFQVPIETFSEQSNTVVLKSSRNIVKPVRYRDN</sequence>
<dbReference type="InterPro" id="IPR001584">
    <property type="entry name" value="Integrase_cat-core"/>
</dbReference>
<dbReference type="GO" id="GO:0015074">
    <property type="term" value="P:DNA integration"/>
    <property type="evidence" value="ECO:0007669"/>
    <property type="project" value="InterPro"/>
</dbReference>
<dbReference type="EC" id="2.7.7.49" evidence="1"/>
<dbReference type="SUPFAM" id="SSF56672">
    <property type="entry name" value="DNA/RNA polymerases"/>
    <property type="match status" value="1"/>
</dbReference>
<comment type="caution">
    <text evidence="4">The sequence shown here is derived from an EMBL/GenBank/DDBJ whole genome shotgun (WGS) entry which is preliminary data.</text>
</comment>
<feature type="domain" description="Integrase catalytic" evidence="3">
    <location>
        <begin position="407"/>
        <end position="570"/>
    </location>
</feature>
<dbReference type="InterPro" id="IPR050951">
    <property type="entry name" value="Retrovirus_Pol_polyprotein"/>
</dbReference>
<dbReference type="GO" id="GO:0003676">
    <property type="term" value="F:nucleic acid binding"/>
    <property type="evidence" value="ECO:0007669"/>
    <property type="project" value="InterPro"/>
</dbReference>
<dbReference type="InterPro" id="IPR036397">
    <property type="entry name" value="RNaseH_sf"/>
</dbReference>
<dbReference type="PANTHER" id="PTHR37984">
    <property type="entry name" value="PROTEIN CBG26694"/>
    <property type="match status" value="1"/>
</dbReference>
<dbReference type="InterPro" id="IPR041588">
    <property type="entry name" value="Integrase_H2C2"/>
</dbReference>
<dbReference type="PROSITE" id="PS50994">
    <property type="entry name" value="INTEGRASE"/>
    <property type="match status" value="1"/>
</dbReference>
<keyword evidence="5" id="KW-1185">Reference proteome</keyword>
<dbReference type="SUPFAM" id="SSF53098">
    <property type="entry name" value="Ribonuclease H-like"/>
    <property type="match status" value="1"/>
</dbReference>
<feature type="compositionally biased region" description="Polar residues" evidence="2">
    <location>
        <begin position="680"/>
        <end position="694"/>
    </location>
</feature>
<dbReference type="AlphaFoldDB" id="A0A8X7CR33"/>
<dbReference type="Gene3D" id="3.30.420.10">
    <property type="entry name" value="Ribonuclease H-like superfamily/Ribonuclease H"/>
    <property type="match status" value="1"/>
</dbReference>
<dbReference type="Gene3D" id="3.30.70.270">
    <property type="match status" value="1"/>
</dbReference>
<dbReference type="OrthoDB" id="7698356at2759"/>
<evidence type="ECO:0000256" key="2">
    <source>
        <dbReference type="SAM" id="MobiDB-lite"/>
    </source>
</evidence>
<dbReference type="PANTHER" id="PTHR37984:SF5">
    <property type="entry name" value="PROTEIN NYNRIN-LIKE"/>
    <property type="match status" value="1"/>
</dbReference>
<evidence type="ECO:0000313" key="5">
    <source>
        <dbReference type="Proteomes" id="UP000886998"/>
    </source>
</evidence>
<gene>
    <name evidence="4" type="primary">pol_356</name>
    <name evidence="4" type="ORF">TNIN_329721</name>
</gene>
<reference evidence="4" key="1">
    <citation type="submission" date="2020-08" db="EMBL/GenBank/DDBJ databases">
        <title>Multicomponent nature underlies the extraordinary mechanical properties of spider dragline silk.</title>
        <authorList>
            <person name="Kono N."/>
            <person name="Nakamura H."/>
            <person name="Mori M."/>
            <person name="Yoshida Y."/>
            <person name="Ohtoshi R."/>
            <person name="Malay A.D."/>
            <person name="Moran D.A.P."/>
            <person name="Tomita M."/>
            <person name="Numata K."/>
            <person name="Arakawa K."/>
        </authorList>
    </citation>
    <scope>NUCLEOTIDE SEQUENCE</scope>
</reference>
<dbReference type="InterPro" id="IPR043502">
    <property type="entry name" value="DNA/RNA_pol_sf"/>
</dbReference>
<evidence type="ECO:0000256" key="1">
    <source>
        <dbReference type="ARBA" id="ARBA00012493"/>
    </source>
</evidence>
<dbReference type="InterPro" id="IPR043128">
    <property type="entry name" value="Rev_trsase/Diguanyl_cyclase"/>
</dbReference>
<dbReference type="Gene3D" id="1.10.340.70">
    <property type="match status" value="1"/>
</dbReference>
<accession>A0A8X7CR33</accession>
<evidence type="ECO:0000313" key="4">
    <source>
        <dbReference type="EMBL" id="GFY75215.1"/>
    </source>
</evidence>
<dbReference type="InterPro" id="IPR012337">
    <property type="entry name" value="RNaseH-like_sf"/>
</dbReference>
<organism evidence="4 5">
    <name type="scientific">Trichonephila inaurata madagascariensis</name>
    <dbReference type="NCBI Taxonomy" id="2747483"/>
    <lineage>
        <taxon>Eukaryota</taxon>
        <taxon>Metazoa</taxon>
        <taxon>Ecdysozoa</taxon>
        <taxon>Arthropoda</taxon>
        <taxon>Chelicerata</taxon>
        <taxon>Arachnida</taxon>
        <taxon>Araneae</taxon>
        <taxon>Araneomorphae</taxon>
        <taxon>Entelegynae</taxon>
        <taxon>Araneoidea</taxon>
        <taxon>Nephilidae</taxon>
        <taxon>Trichonephila</taxon>
        <taxon>Trichonephila inaurata</taxon>
    </lineage>
</organism>
<dbReference type="Pfam" id="PF17921">
    <property type="entry name" value="Integrase_H2C2"/>
    <property type="match status" value="1"/>
</dbReference>
<name>A0A8X7CR33_9ARAC</name>